<dbReference type="HOGENOM" id="CLU_2484112_0_0_1"/>
<evidence type="ECO:0000313" key="3">
    <source>
        <dbReference type="Proteomes" id="UP000054166"/>
    </source>
</evidence>
<dbReference type="EMBL" id="KN832984">
    <property type="protein sequence ID" value="KIM85755.1"/>
    <property type="molecule type" value="Genomic_DNA"/>
</dbReference>
<sequence>MRLTLSLATLSLFLNVLFAVPEARGEVSLMKRAGDGVNGYIEVMKRAGDGVYSGYSDDDDDVSFSEVVERAGDGVYSGYSDDDDVDI</sequence>
<evidence type="ECO:0000313" key="2">
    <source>
        <dbReference type="EMBL" id="KIM85755.1"/>
    </source>
</evidence>
<accession>A0A0C3FP93</accession>
<proteinExistence type="predicted"/>
<feature type="signal peptide" evidence="1">
    <location>
        <begin position="1"/>
        <end position="19"/>
    </location>
</feature>
<keyword evidence="1" id="KW-0732">Signal</keyword>
<reference evidence="3" key="2">
    <citation type="submission" date="2015-01" db="EMBL/GenBank/DDBJ databases">
        <title>Evolutionary Origins and Diversification of the Mycorrhizal Mutualists.</title>
        <authorList>
            <consortium name="DOE Joint Genome Institute"/>
            <consortium name="Mycorrhizal Genomics Consortium"/>
            <person name="Kohler A."/>
            <person name="Kuo A."/>
            <person name="Nagy L.G."/>
            <person name="Floudas D."/>
            <person name="Copeland A."/>
            <person name="Barry K.W."/>
            <person name="Cichocki N."/>
            <person name="Veneault-Fourrey C."/>
            <person name="LaButti K."/>
            <person name="Lindquist E.A."/>
            <person name="Lipzen A."/>
            <person name="Lundell T."/>
            <person name="Morin E."/>
            <person name="Murat C."/>
            <person name="Riley R."/>
            <person name="Ohm R."/>
            <person name="Sun H."/>
            <person name="Tunlid A."/>
            <person name="Henrissat B."/>
            <person name="Grigoriev I.V."/>
            <person name="Hibbett D.S."/>
            <person name="Martin F."/>
        </authorList>
    </citation>
    <scope>NUCLEOTIDE SEQUENCE [LARGE SCALE GENOMIC DNA]</scope>
    <source>
        <strain evidence="3">F 1598</strain>
    </source>
</reference>
<organism evidence="2 3">
    <name type="scientific">Piloderma croceum (strain F 1598)</name>
    <dbReference type="NCBI Taxonomy" id="765440"/>
    <lineage>
        <taxon>Eukaryota</taxon>
        <taxon>Fungi</taxon>
        <taxon>Dikarya</taxon>
        <taxon>Basidiomycota</taxon>
        <taxon>Agaricomycotina</taxon>
        <taxon>Agaricomycetes</taxon>
        <taxon>Agaricomycetidae</taxon>
        <taxon>Atheliales</taxon>
        <taxon>Atheliaceae</taxon>
        <taxon>Piloderma</taxon>
    </lineage>
</organism>
<gene>
    <name evidence="2" type="ORF">PILCRDRAFT_816960</name>
</gene>
<dbReference type="InParanoid" id="A0A0C3FP93"/>
<name>A0A0C3FP93_PILCF</name>
<feature type="chain" id="PRO_5002164312" evidence="1">
    <location>
        <begin position="20"/>
        <end position="87"/>
    </location>
</feature>
<keyword evidence="3" id="KW-1185">Reference proteome</keyword>
<dbReference type="Proteomes" id="UP000054166">
    <property type="component" value="Unassembled WGS sequence"/>
</dbReference>
<protein>
    <submittedName>
        <fullName evidence="2">Uncharacterized protein</fullName>
    </submittedName>
</protein>
<reference evidence="2 3" key="1">
    <citation type="submission" date="2014-04" db="EMBL/GenBank/DDBJ databases">
        <authorList>
            <consortium name="DOE Joint Genome Institute"/>
            <person name="Kuo A."/>
            <person name="Tarkka M."/>
            <person name="Buscot F."/>
            <person name="Kohler A."/>
            <person name="Nagy L.G."/>
            <person name="Floudas D."/>
            <person name="Copeland A."/>
            <person name="Barry K.W."/>
            <person name="Cichocki N."/>
            <person name="Veneault-Fourrey C."/>
            <person name="LaButti K."/>
            <person name="Lindquist E.A."/>
            <person name="Lipzen A."/>
            <person name="Lundell T."/>
            <person name="Morin E."/>
            <person name="Murat C."/>
            <person name="Sun H."/>
            <person name="Tunlid A."/>
            <person name="Henrissat B."/>
            <person name="Grigoriev I.V."/>
            <person name="Hibbett D.S."/>
            <person name="Martin F."/>
            <person name="Nordberg H.P."/>
            <person name="Cantor M.N."/>
            <person name="Hua S.X."/>
        </authorList>
    </citation>
    <scope>NUCLEOTIDE SEQUENCE [LARGE SCALE GENOMIC DNA]</scope>
    <source>
        <strain evidence="2 3">F 1598</strain>
    </source>
</reference>
<evidence type="ECO:0000256" key="1">
    <source>
        <dbReference type="SAM" id="SignalP"/>
    </source>
</evidence>
<dbReference type="AlphaFoldDB" id="A0A0C3FP93"/>